<dbReference type="SUPFAM" id="SSF46626">
    <property type="entry name" value="Cytochrome c"/>
    <property type="match status" value="2"/>
</dbReference>
<dbReference type="Pfam" id="PF00034">
    <property type="entry name" value="Cytochrom_C"/>
    <property type="match status" value="1"/>
</dbReference>
<keyword evidence="5 6" id="KW-0408">Iron</keyword>
<dbReference type="InterPro" id="IPR009056">
    <property type="entry name" value="Cyt_c-like_dom"/>
</dbReference>
<reference evidence="8 9" key="2">
    <citation type="journal article" date="2022" name="Mar. Drugs">
        <title>Bioassay-Guided Fractionation Leads to the Detection of Cholic Acid Generated by the Rare Thalassomonas sp.</title>
        <authorList>
            <person name="Pheiffer F."/>
            <person name="Schneider Y.K."/>
            <person name="Hansen E.H."/>
            <person name="Andersen J.H."/>
            <person name="Isaksson J."/>
            <person name="Busche T."/>
            <person name="R C."/>
            <person name="Kalinowski J."/>
            <person name="Zyl L.V."/>
            <person name="Trindade M."/>
        </authorList>
    </citation>
    <scope>NUCLEOTIDE SEQUENCE [LARGE SCALE GENOMIC DNA]</scope>
    <source>
        <strain evidence="8 9">XOM25</strain>
    </source>
</reference>
<keyword evidence="1" id="KW-0813">Transport</keyword>
<dbReference type="PANTHER" id="PTHR33751">
    <property type="entry name" value="CBB3-TYPE CYTOCHROME C OXIDASE SUBUNIT FIXP"/>
    <property type="match status" value="1"/>
</dbReference>
<name>A0AAF0C5T3_9GAMM</name>
<dbReference type="GO" id="GO:0020037">
    <property type="term" value="F:heme binding"/>
    <property type="evidence" value="ECO:0007669"/>
    <property type="project" value="InterPro"/>
</dbReference>
<accession>A0AAF0C5T3</accession>
<dbReference type="RefSeq" id="WP_053046369.1">
    <property type="nucleotide sequence ID" value="NZ_CP059733.1"/>
</dbReference>
<evidence type="ECO:0000256" key="1">
    <source>
        <dbReference type="ARBA" id="ARBA00022448"/>
    </source>
</evidence>
<dbReference type="PROSITE" id="PS51007">
    <property type="entry name" value="CYTC"/>
    <property type="match status" value="2"/>
</dbReference>
<dbReference type="InterPro" id="IPR050597">
    <property type="entry name" value="Cytochrome_c_Oxidase_Subunit"/>
</dbReference>
<feature type="domain" description="Cytochrome c" evidence="7">
    <location>
        <begin position="46"/>
        <end position="160"/>
    </location>
</feature>
<evidence type="ECO:0000256" key="6">
    <source>
        <dbReference type="PROSITE-ProRule" id="PRU00433"/>
    </source>
</evidence>
<dbReference type="AlphaFoldDB" id="A0AAF0C5T3"/>
<keyword evidence="2 6" id="KW-0349">Heme</keyword>
<dbReference type="Pfam" id="PF13442">
    <property type="entry name" value="Cytochrome_CBB3"/>
    <property type="match status" value="1"/>
</dbReference>
<protein>
    <submittedName>
        <fullName evidence="8">C-type cytochrome</fullName>
    </submittedName>
</protein>
<reference evidence="8 9" key="1">
    <citation type="journal article" date="2015" name="Genome Announc.">
        <title>Draft Genome Sequences of Marine Isolates of Thalassomonas viridans and Thalassomonas actiniarum.</title>
        <authorList>
            <person name="Olonade I."/>
            <person name="van Zyl L.J."/>
            <person name="Trindade M."/>
        </authorList>
    </citation>
    <scope>NUCLEOTIDE SEQUENCE [LARGE SCALE GENOMIC DNA]</scope>
    <source>
        <strain evidence="8 9">XOM25</strain>
    </source>
</reference>
<dbReference type="GO" id="GO:0009055">
    <property type="term" value="F:electron transfer activity"/>
    <property type="evidence" value="ECO:0007669"/>
    <property type="project" value="InterPro"/>
</dbReference>
<evidence type="ECO:0000256" key="2">
    <source>
        <dbReference type="ARBA" id="ARBA00022617"/>
    </source>
</evidence>
<evidence type="ECO:0000313" key="8">
    <source>
        <dbReference type="EMBL" id="WDE03657.1"/>
    </source>
</evidence>
<keyword evidence="4" id="KW-0249">Electron transport</keyword>
<dbReference type="Gene3D" id="1.10.760.10">
    <property type="entry name" value="Cytochrome c-like domain"/>
    <property type="match status" value="2"/>
</dbReference>
<evidence type="ECO:0000256" key="3">
    <source>
        <dbReference type="ARBA" id="ARBA00022723"/>
    </source>
</evidence>
<gene>
    <name evidence="8" type="ORF">SG34_020050</name>
</gene>
<dbReference type="EMBL" id="CP059733">
    <property type="protein sequence ID" value="WDE03657.1"/>
    <property type="molecule type" value="Genomic_DNA"/>
</dbReference>
<evidence type="ECO:0000256" key="4">
    <source>
        <dbReference type="ARBA" id="ARBA00022982"/>
    </source>
</evidence>
<feature type="domain" description="Cytochrome c" evidence="7">
    <location>
        <begin position="171"/>
        <end position="251"/>
    </location>
</feature>
<dbReference type="GO" id="GO:0046872">
    <property type="term" value="F:metal ion binding"/>
    <property type="evidence" value="ECO:0007669"/>
    <property type="project" value="UniProtKB-KW"/>
</dbReference>
<proteinExistence type="predicted"/>
<keyword evidence="9" id="KW-1185">Reference proteome</keyword>
<dbReference type="PANTHER" id="PTHR33751:SF9">
    <property type="entry name" value="CYTOCHROME C4"/>
    <property type="match status" value="1"/>
</dbReference>
<evidence type="ECO:0000313" key="9">
    <source>
        <dbReference type="Proteomes" id="UP000032352"/>
    </source>
</evidence>
<sequence>MKFSIASFSIFSMTFTRKTVLKQKCCTPIFIRYHQVKTPRLWPSVGKIAAGKQFTRLCLVLALLLTPPLKGEVPAFIRGCMDCHGENGISQQNDVPTIAGLSAAYHKASLYAYRNRQRPAVPSKYRLGDQDRPSTDMKTISDRLTDREITYISLYFAAQRFIPAKQNFNPLLVEQGEKIHRTYCQRCHKDRGSRAGDDSGLLAGQWSGYLNNTMKFYRNGSREMEKKMAVMLAKISEQEWQALLAYYASQR</sequence>
<organism evidence="8 9">
    <name type="scientific">Thalassomonas viridans</name>
    <dbReference type="NCBI Taxonomy" id="137584"/>
    <lineage>
        <taxon>Bacteria</taxon>
        <taxon>Pseudomonadati</taxon>
        <taxon>Pseudomonadota</taxon>
        <taxon>Gammaproteobacteria</taxon>
        <taxon>Alteromonadales</taxon>
        <taxon>Colwelliaceae</taxon>
        <taxon>Thalassomonas</taxon>
    </lineage>
</organism>
<dbReference type="KEGG" id="tvd:SG34_020050"/>
<dbReference type="InterPro" id="IPR036909">
    <property type="entry name" value="Cyt_c-like_dom_sf"/>
</dbReference>
<evidence type="ECO:0000259" key="7">
    <source>
        <dbReference type="PROSITE" id="PS51007"/>
    </source>
</evidence>
<keyword evidence="3 6" id="KW-0479">Metal-binding</keyword>
<dbReference type="Proteomes" id="UP000032352">
    <property type="component" value="Chromosome"/>
</dbReference>
<evidence type="ECO:0000256" key="5">
    <source>
        <dbReference type="ARBA" id="ARBA00023004"/>
    </source>
</evidence>